<evidence type="ECO:0000313" key="2">
    <source>
        <dbReference type="EMBL" id="CAE6454148.1"/>
    </source>
</evidence>
<dbReference type="AlphaFoldDB" id="A0A8H3GJQ8"/>
<feature type="region of interest" description="Disordered" evidence="1">
    <location>
        <begin position="1"/>
        <end position="79"/>
    </location>
</feature>
<evidence type="ECO:0000313" key="3">
    <source>
        <dbReference type="Proteomes" id="UP000663841"/>
    </source>
</evidence>
<comment type="caution">
    <text evidence="2">The sequence shown here is derived from an EMBL/GenBank/DDBJ whole genome shotgun (WGS) entry which is preliminary data.</text>
</comment>
<protein>
    <submittedName>
        <fullName evidence="2">Uncharacterized protein</fullName>
    </submittedName>
</protein>
<gene>
    <name evidence="2" type="ORF">RDB_LOCUS133039</name>
</gene>
<organism evidence="2 3">
    <name type="scientific">Rhizoctonia solani</name>
    <dbReference type="NCBI Taxonomy" id="456999"/>
    <lineage>
        <taxon>Eukaryota</taxon>
        <taxon>Fungi</taxon>
        <taxon>Dikarya</taxon>
        <taxon>Basidiomycota</taxon>
        <taxon>Agaricomycotina</taxon>
        <taxon>Agaricomycetes</taxon>
        <taxon>Cantharellales</taxon>
        <taxon>Ceratobasidiaceae</taxon>
        <taxon>Rhizoctonia</taxon>
    </lineage>
</organism>
<proteinExistence type="predicted"/>
<accession>A0A8H3GJQ8</accession>
<sequence>MRTFTLPDDPLLDKAAASSSDIEPDAPEPDVAGQRAEGQGHNTGEEHPRPNESDEDTDAPNTHKRPRLNNCDNQGAVDNGAHNRLGIRATRGNVATPHISLRQYVPSLVSSKKLRDHSAQELHRFASVSEPKREVMAFALNLELRDTLDKVSNAVVTAGVHPDLRKHIKTYTGCLFFSPSLPYYSGTRGGARSKELQKTVLNMLIACQVPNIPPADNHVATKTVLTTIGSDLIDYRSFAKAELSKRKPEVANMDLGTFVSNLTRNTNIKITKEHYGRVAFLSLPLWDWIDAALENALKKYKNQAIAVNRFFQTIIDEDEQLFNKAVGSVARPEERENWQQLVERASGGLPALANN</sequence>
<dbReference type="EMBL" id="CAJMWW010000170">
    <property type="protein sequence ID" value="CAE6454148.1"/>
    <property type="molecule type" value="Genomic_DNA"/>
</dbReference>
<dbReference type="Proteomes" id="UP000663841">
    <property type="component" value="Unassembled WGS sequence"/>
</dbReference>
<reference evidence="2" key="1">
    <citation type="submission" date="2021-01" db="EMBL/GenBank/DDBJ databases">
        <authorList>
            <person name="Kaushik A."/>
        </authorList>
    </citation>
    <scope>NUCLEOTIDE SEQUENCE</scope>
    <source>
        <strain evidence="2">AG3-T5</strain>
    </source>
</reference>
<name>A0A8H3GJQ8_9AGAM</name>
<feature type="compositionally biased region" description="Basic and acidic residues" evidence="1">
    <location>
        <begin position="43"/>
        <end position="52"/>
    </location>
</feature>
<evidence type="ECO:0000256" key="1">
    <source>
        <dbReference type="SAM" id="MobiDB-lite"/>
    </source>
</evidence>